<feature type="domain" description="Gp5/Type VI secretion system Vgr protein OB-fold" evidence="1">
    <location>
        <begin position="379"/>
        <end position="452"/>
    </location>
</feature>
<dbReference type="Gene3D" id="2.40.50.230">
    <property type="entry name" value="Gp5 N-terminal domain"/>
    <property type="match status" value="1"/>
</dbReference>
<reference evidence="2 3" key="1">
    <citation type="submission" date="2022-07" db="EMBL/GenBank/DDBJ databases">
        <title>Novel species in genus cellulomonas.</title>
        <authorList>
            <person name="Ye L."/>
        </authorList>
    </citation>
    <scope>NUCLEOTIDE SEQUENCE [LARGE SCALE GENOMIC DNA]</scope>
    <source>
        <strain evidence="3">zg-Y338</strain>
    </source>
</reference>
<keyword evidence="3" id="KW-1185">Reference proteome</keyword>
<dbReference type="RefSeq" id="WP_227569305.1">
    <property type="nucleotide sequence ID" value="NZ_CP101988.1"/>
</dbReference>
<evidence type="ECO:0000313" key="2">
    <source>
        <dbReference type="EMBL" id="UUI73979.1"/>
    </source>
</evidence>
<dbReference type="Pfam" id="PF05954">
    <property type="entry name" value="Phage_GPD"/>
    <property type="match status" value="1"/>
</dbReference>
<dbReference type="Pfam" id="PF04717">
    <property type="entry name" value="Phage_base_V"/>
    <property type="match status" value="1"/>
</dbReference>
<evidence type="ECO:0000259" key="1">
    <source>
        <dbReference type="Pfam" id="PF04717"/>
    </source>
</evidence>
<dbReference type="Proteomes" id="UP001316189">
    <property type="component" value="Chromosome"/>
</dbReference>
<organism evidence="2 3">
    <name type="scientific">Cellulomonas chengniuliangii</name>
    <dbReference type="NCBI Taxonomy" id="2968084"/>
    <lineage>
        <taxon>Bacteria</taxon>
        <taxon>Bacillati</taxon>
        <taxon>Actinomycetota</taxon>
        <taxon>Actinomycetes</taxon>
        <taxon>Micrococcales</taxon>
        <taxon>Cellulomonadaceae</taxon>
        <taxon>Cellulomonas</taxon>
    </lineage>
</organism>
<dbReference type="Gene3D" id="4.10.220.110">
    <property type="match status" value="1"/>
</dbReference>
<evidence type="ECO:0000313" key="3">
    <source>
        <dbReference type="Proteomes" id="UP001316189"/>
    </source>
</evidence>
<proteinExistence type="predicted"/>
<dbReference type="Gene3D" id="2.30.110.50">
    <property type="match status" value="1"/>
</dbReference>
<dbReference type="EMBL" id="CP101988">
    <property type="protein sequence ID" value="UUI73979.1"/>
    <property type="molecule type" value="Genomic_DNA"/>
</dbReference>
<sequence length="603" mass="61644">MSAVDDLPAETGTRLAPHVKVDGAPLSDAWAAALTELRVQVGVRTVGRCTLRFADPGYALSSSPQLTLGDTVEVLAAPASGRGALVSVFVGTVRGVGVEHRGAGSSELKVVVEDVAASLALSTTAATYLEMSYDDIITEVVRRHADVSLTREGGAVQPYVLQADSDLAFVDELTRRAGMEWVVEGGSFHVWPNSSSSGAARPGGDDVELRLGSTLSDFQVQLTAGAPSSVRVRGWDPAAQQPIESVEASTGAAGSSPIGKRFGLAAVQGGEVLDAASVPADGAEASALARARLRASGSVLARGRGTVQPGLRPGGSVTVLDAGPSSGSYQLREVVHTYDGRGFLTQFVAGDRPASPVYDALAGAREPAGGSFTHVGLAVGRVTDTKDPEKHGRVRVQLLGLSATVESPWARVAAIGGGVDRGMVAVPEVGDEVLVGFESGDVRHPVVLGGLFGASDRSPQGTVDENGAVVSRRLTSRLGHVIELGDGQGADARHVLLELAGRKHSLRLGEDRAHLTVPDDVPLAISAGSATITLDGKGAITLDGTTVTVKARQKLALSGSSVEITATSDLKASGTTVDLKGSGTTTVQAGGQAVIKGAMVQIN</sequence>
<dbReference type="Gene3D" id="3.55.50.10">
    <property type="entry name" value="Baseplate protein-like domains"/>
    <property type="match status" value="1"/>
</dbReference>
<dbReference type="InterPro" id="IPR037026">
    <property type="entry name" value="Vgr_OB-fold_dom_sf"/>
</dbReference>
<gene>
    <name evidence="2" type="ORF">NP064_08980</name>
</gene>
<dbReference type="InterPro" id="IPR006531">
    <property type="entry name" value="Gp5/Vgr_OB"/>
</dbReference>
<accession>A0ABY5KUT4</accession>
<dbReference type="SUPFAM" id="SSF69279">
    <property type="entry name" value="Phage tail proteins"/>
    <property type="match status" value="1"/>
</dbReference>
<protein>
    <submittedName>
        <fullName evidence="2">Phage baseplate assembly protein V</fullName>
    </submittedName>
</protein>
<name>A0ABY5KUT4_9CELL</name>
<dbReference type="SUPFAM" id="SSF69255">
    <property type="entry name" value="gp5 N-terminal domain-like"/>
    <property type="match status" value="1"/>
</dbReference>